<keyword evidence="3" id="KW-0804">Transcription</keyword>
<dbReference type="InterPro" id="IPR022689">
    <property type="entry name" value="Iron_dep_repressor"/>
</dbReference>
<evidence type="ECO:0000313" key="8">
    <source>
        <dbReference type="Proteomes" id="UP000030905"/>
    </source>
</evidence>
<evidence type="ECO:0000313" key="6">
    <source>
        <dbReference type="EMBL" id="KRU12764.1"/>
    </source>
</evidence>
<dbReference type="InterPro" id="IPR036390">
    <property type="entry name" value="WH_DNA-bd_sf"/>
</dbReference>
<reference evidence="6 7" key="3">
    <citation type="journal article" name="Genome Announc.">
        <title>Improved Draft Genome Sequence of Clostridium pasteurianum Strain ATCC 6013 (DSM 525) Using a Hybrid Next-Generation Sequencing Approach.</title>
        <authorList>
            <person name="Pyne M.E."/>
            <person name="Utturkar S."/>
            <person name="Brown S.D."/>
            <person name="Moo-Young M."/>
            <person name="Chung D.A."/>
            <person name="Chou C.P."/>
        </authorList>
    </citation>
    <scope>NUCLEOTIDE SEQUENCE [LARGE SCALE GENOMIC DNA]</scope>
    <source>
        <strain evidence="6 7">ATCC 6013</strain>
    </source>
</reference>
<dbReference type="GO" id="GO:0003677">
    <property type="term" value="F:DNA binding"/>
    <property type="evidence" value="ECO:0007669"/>
    <property type="project" value="UniProtKB-KW"/>
</dbReference>
<dbReference type="AlphaFoldDB" id="A0A0H3J883"/>
<dbReference type="PANTHER" id="PTHR42756:SF1">
    <property type="entry name" value="TRANSCRIPTIONAL REPRESSOR OF EMRAB OPERON"/>
    <property type="match status" value="1"/>
</dbReference>
<keyword evidence="1" id="KW-0805">Transcription regulation</keyword>
<evidence type="ECO:0000259" key="4">
    <source>
        <dbReference type="PROSITE" id="PS50995"/>
    </source>
</evidence>
<evidence type="ECO:0000313" key="5">
    <source>
        <dbReference type="EMBL" id="AJA51228.1"/>
    </source>
</evidence>
<reference evidence="6" key="2">
    <citation type="submission" date="2015-10" db="EMBL/GenBank/DDBJ databases">
        <title>Improved Draft Genome Sequence of Clostridium pasteurianum Strain ATCC 6013 (DSM 525) Using a Hybrid Next-Generation Sequencing Approach.</title>
        <authorList>
            <person name="Pyne M.E."/>
            <person name="Utturkar S.M."/>
            <person name="Brown S.D."/>
            <person name="Moo-Young M."/>
            <person name="Chung D.A."/>
            <person name="Chou P.C."/>
        </authorList>
    </citation>
    <scope>NUCLEOTIDE SEQUENCE</scope>
    <source>
        <strain evidence="6">ATCC 6013</strain>
    </source>
</reference>
<proteinExistence type="predicted"/>
<evidence type="ECO:0000313" key="7">
    <source>
        <dbReference type="Proteomes" id="UP000028042"/>
    </source>
</evidence>
<reference evidence="5 8" key="1">
    <citation type="journal article" date="2015" name="Genome Announc.">
        <title>Complete Genome Sequence of the Nitrogen-Fixing and Solvent-Producing Clostridium pasteurianum DSM 525.</title>
        <authorList>
            <person name="Poehlein A."/>
            <person name="Grosse-Honebrink A."/>
            <person name="Zhang Y."/>
            <person name="Minton N.P."/>
            <person name="Daniel R."/>
        </authorList>
    </citation>
    <scope>NUCLEOTIDE SEQUENCE [LARGE SCALE GENOMIC DNA]</scope>
    <source>
        <strain evidence="5">DSM 525</strain>
        <strain evidence="8">DSM 525 / ATCC 6013</strain>
    </source>
</reference>
<sequence length="152" mass="17599">MDKDINLTAQKIIRCLNEFRKLNKHKSNDCGLTHSEIMVLFYIRNHIEEYKEGIKTSELSNKLNVASPTVTQQINSLEAKGLVDRNIDKKDRRAVRINLTEKGEKLLKKASKELRDSISGLVNYLGEEKSNQLAELLLETYNYFSKKNREND</sequence>
<dbReference type="InterPro" id="IPR000835">
    <property type="entry name" value="HTH_MarR-typ"/>
</dbReference>
<dbReference type="GO" id="GO:0003700">
    <property type="term" value="F:DNA-binding transcription factor activity"/>
    <property type="evidence" value="ECO:0007669"/>
    <property type="project" value="InterPro"/>
</dbReference>
<dbReference type="SUPFAM" id="SSF46785">
    <property type="entry name" value="Winged helix' DNA-binding domain"/>
    <property type="match status" value="1"/>
</dbReference>
<dbReference type="Pfam" id="PF01047">
    <property type="entry name" value="MarR"/>
    <property type="match status" value="1"/>
</dbReference>
<dbReference type="SMART" id="SM00529">
    <property type="entry name" value="HTH_DTXR"/>
    <property type="match status" value="1"/>
</dbReference>
<dbReference type="KEGG" id="cpat:CLPA_c11400"/>
<dbReference type="eggNOG" id="COG1846">
    <property type="taxonomic scope" value="Bacteria"/>
</dbReference>
<dbReference type="PROSITE" id="PS50995">
    <property type="entry name" value="HTH_MARR_2"/>
    <property type="match status" value="1"/>
</dbReference>
<dbReference type="RefSeq" id="WP_003444402.1">
    <property type="nucleotide sequence ID" value="NZ_ANZB01000005.1"/>
</dbReference>
<dbReference type="Proteomes" id="UP000028042">
    <property type="component" value="Unassembled WGS sequence"/>
</dbReference>
<dbReference type="GO" id="GO:0046914">
    <property type="term" value="F:transition metal ion binding"/>
    <property type="evidence" value="ECO:0007669"/>
    <property type="project" value="InterPro"/>
</dbReference>
<dbReference type="Proteomes" id="UP000030905">
    <property type="component" value="Chromosome"/>
</dbReference>
<dbReference type="InterPro" id="IPR036388">
    <property type="entry name" value="WH-like_DNA-bd_sf"/>
</dbReference>
<evidence type="ECO:0000256" key="3">
    <source>
        <dbReference type="ARBA" id="ARBA00023163"/>
    </source>
</evidence>
<dbReference type="SMART" id="SM00347">
    <property type="entry name" value="HTH_MARR"/>
    <property type="match status" value="1"/>
</dbReference>
<feature type="domain" description="HTH marR-type" evidence="4">
    <location>
        <begin position="1"/>
        <end position="142"/>
    </location>
</feature>
<evidence type="ECO:0000256" key="2">
    <source>
        <dbReference type="ARBA" id="ARBA00023125"/>
    </source>
</evidence>
<dbReference type="PANTHER" id="PTHR42756">
    <property type="entry name" value="TRANSCRIPTIONAL REGULATOR, MARR"/>
    <property type="match status" value="1"/>
</dbReference>
<organism evidence="5 8">
    <name type="scientific">Clostridium pasteurianum DSM 525 = ATCC 6013</name>
    <dbReference type="NCBI Taxonomy" id="1262449"/>
    <lineage>
        <taxon>Bacteria</taxon>
        <taxon>Bacillati</taxon>
        <taxon>Bacillota</taxon>
        <taxon>Clostridia</taxon>
        <taxon>Eubacteriales</taxon>
        <taxon>Clostridiaceae</taxon>
        <taxon>Clostridium</taxon>
    </lineage>
</organism>
<dbReference type="KEGG" id="cpae:CPAST_c11400"/>
<name>A0A0H3J883_CLOPA</name>
<accession>A0A0H3J883</accession>
<dbReference type="EMBL" id="JPGY02000001">
    <property type="protein sequence ID" value="KRU12764.1"/>
    <property type="molecule type" value="Genomic_DNA"/>
</dbReference>
<dbReference type="GeneID" id="93073331"/>
<dbReference type="PATRIC" id="fig|1262449.3.peg.1823"/>
<keyword evidence="8" id="KW-1185">Reference proteome</keyword>
<dbReference type="Gene3D" id="1.10.10.10">
    <property type="entry name" value="Winged helix-like DNA-binding domain superfamily/Winged helix DNA-binding domain"/>
    <property type="match status" value="1"/>
</dbReference>
<gene>
    <name evidence="5" type="ORF">CLPA_c11400</name>
    <name evidence="6" type="ORF">CP6013_02012</name>
</gene>
<dbReference type="EMBL" id="CP009268">
    <property type="protein sequence ID" value="AJA51228.1"/>
    <property type="molecule type" value="Genomic_DNA"/>
</dbReference>
<keyword evidence="2" id="KW-0238">DNA-binding</keyword>
<dbReference type="PRINTS" id="PR00598">
    <property type="entry name" value="HTHMARR"/>
</dbReference>
<evidence type="ECO:0000256" key="1">
    <source>
        <dbReference type="ARBA" id="ARBA00023015"/>
    </source>
</evidence>
<protein>
    <submittedName>
        <fullName evidence="6">Transcriptional regulator, MarR family</fullName>
    </submittedName>
    <submittedName>
        <fullName evidence="5">Transcriptional regulator, MarR/EmrR family protein</fullName>
    </submittedName>
</protein>